<dbReference type="PROSITE" id="PS00198">
    <property type="entry name" value="4FE4S_FER_1"/>
    <property type="match status" value="1"/>
</dbReference>
<evidence type="ECO:0000313" key="7">
    <source>
        <dbReference type="EMBL" id="RGU40702.1"/>
    </source>
</evidence>
<dbReference type="Gene3D" id="3.30.70.20">
    <property type="match status" value="1"/>
</dbReference>
<dbReference type="SUPFAM" id="SSF54862">
    <property type="entry name" value="4Fe-4S ferredoxins"/>
    <property type="match status" value="1"/>
</dbReference>
<evidence type="ECO:0000313" key="8">
    <source>
        <dbReference type="Proteomes" id="UP000095766"/>
    </source>
</evidence>
<dbReference type="InterPro" id="IPR052977">
    <property type="entry name" value="Polyferredoxin-like_ET"/>
</dbReference>
<keyword evidence="1" id="KW-0479">Metal-binding</keyword>
<accession>A0A174V7E6</accession>
<dbReference type="Pfam" id="PF12838">
    <property type="entry name" value="Fer4_7"/>
    <property type="match status" value="1"/>
</dbReference>
<feature type="domain" description="4Fe-4S ferredoxin-type" evidence="4">
    <location>
        <begin position="2"/>
        <end position="32"/>
    </location>
</feature>
<dbReference type="RefSeq" id="WP_057256478.1">
    <property type="nucleotide sequence ID" value="NZ_BAABZM010000001.1"/>
</dbReference>
<evidence type="ECO:0000313" key="6">
    <source>
        <dbReference type="EMBL" id="RGL08167.1"/>
    </source>
</evidence>
<evidence type="ECO:0000313" key="9">
    <source>
        <dbReference type="Proteomes" id="UP000260795"/>
    </source>
</evidence>
<dbReference type="Proteomes" id="UP000260795">
    <property type="component" value="Unassembled WGS sequence"/>
</dbReference>
<dbReference type="EMBL" id="QRXV01000003">
    <property type="protein sequence ID" value="RGU40702.1"/>
    <property type="molecule type" value="Genomic_DNA"/>
</dbReference>
<dbReference type="Proteomes" id="UP000095766">
    <property type="component" value="Unassembled WGS sequence"/>
</dbReference>
<dbReference type="EMBL" id="CZAO01000024">
    <property type="protein sequence ID" value="CUQ27960.1"/>
    <property type="molecule type" value="Genomic_DNA"/>
</dbReference>
<dbReference type="PROSITE" id="PS51379">
    <property type="entry name" value="4FE4S_FER_2"/>
    <property type="match status" value="2"/>
</dbReference>
<evidence type="ECO:0000259" key="4">
    <source>
        <dbReference type="PROSITE" id="PS51379"/>
    </source>
</evidence>
<dbReference type="Proteomes" id="UP000284022">
    <property type="component" value="Unassembled WGS sequence"/>
</dbReference>
<dbReference type="PANTHER" id="PTHR43193">
    <property type="match status" value="1"/>
</dbReference>
<feature type="domain" description="4Fe-4S ferredoxin-type" evidence="4">
    <location>
        <begin position="37"/>
        <end position="67"/>
    </location>
</feature>
<gene>
    <name evidence="5" type="primary">fer</name>
    <name evidence="7" type="ORF">DWW83_03835</name>
    <name evidence="6" type="ORF">DXC80_19165</name>
    <name evidence="5" type="ORF">ERS852510_03769</name>
</gene>
<dbReference type="PANTHER" id="PTHR43193:SF2">
    <property type="entry name" value="POLYFERREDOXIN PROTEIN FWDF"/>
    <property type="match status" value="1"/>
</dbReference>
<name>A0A174V7E6_BACUN</name>
<dbReference type="InterPro" id="IPR007525">
    <property type="entry name" value="FrhB_FdhB_C"/>
</dbReference>
<dbReference type="GO" id="GO:0051536">
    <property type="term" value="F:iron-sulfur cluster binding"/>
    <property type="evidence" value="ECO:0007669"/>
    <property type="project" value="UniProtKB-KW"/>
</dbReference>
<dbReference type="GO" id="GO:0046872">
    <property type="term" value="F:metal ion binding"/>
    <property type="evidence" value="ECO:0007669"/>
    <property type="project" value="UniProtKB-KW"/>
</dbReference>
<evidence type="ECO:0000313" key="10">
    <source>
        <dbReference type="Proteomes" id="UP000284022"/>
    </source>
</evidence>
<reference evidence="5 8" key="1">
    <citation type="submission" date="2015-09" db="EMBL/GenBank/DDBJ databases">
        <authorList>
            <consortium name="Pathogen Informatics"/>
        </authorList>
    </citation>
    <scope>NUCLEOTIDE SEQUENCE [LARGE SCALE GENOMIC DNA]</scope>
    <source>
        <strain evidence="5 8">2789STDY5834898</strain>
    </source>
</reference>
<dbReference type="EMBL" id="QSRK01000048">
    <property type="protein sequence ID" value="RGL08167.1"/>
    <property type="molecule type" value="Genomic_DNA"/>
</dbReference>
<proteinExistence type="predicted"/>
<dbReference type="InterPro" id="IPR017900">
    <property type="entry name" value="4Fe4S_Fe_S_CS"/>
</dbReference>
<dbReference type="AlphaFoldDB" id="A0A174V7E6"/>
<evidence type="ECO:0000256" key="3">
    <source>
        <dbReference type="ARBA" id="ARBA00023014"/>
    </source>
</evidence>
<evidence type="ECO:0000313" key="5">
    <source>
        <dbReference type="EMBL" id="CUQ27960.1"/>
    </source>
</evidence>
<protein>
    <submittedName>
        <fullName evidence="6">4Fe-4S dicluster domain-containing protein</fullName>
    </submittedName>
    <submittedName>
        <fullName evidence="5">F420H2:quinone oxidoreductase</fullName>
    </submittedName>
</protein>
<evidence type="ECO:0000256" key="2">
    <source>
        <dbReference type="ARBA" id="ARBA00023004"/>
    </source>
</evidence>
<dbReference type="InterPro" id="IPR017896">
    <property type="entry name" value="4Fe4S_Fe-S-bd"/>
</dbReference>
<evidence type="ECO:0000256" key="1">
    <source>
        <dbReference type="ARBA" id="ARBA00022723"/>
    </source>
</evidence>
<sequence length="406" mass="47533">MNIVSKDILHPCTSCGGCAAVCPANAIVMVLNEQGFYRPVLDVDKCVDCSLCTKVCYKYDDVKPYNIAEHKEILMLACQARDNATLNTTTSGGIAYLLAKALYRQGYKCIGVVYDTLDDSAKHVCAADEKDIEYFKGSKYIQSMTYPTFKRMLDKEEKREKTVLFGTPCQIYAVDKFLKRINRRNDFLLVDIYCHGCPSLKIWHKYVQEIKKLIKKPRFDHVNFRSKIKGWGNFVVEVIVDDLQVFISDRKKDEFYQLFFSNLMLNEACHDCALRSTLEYTDIRLGDFWGKCYDTDIKGVSGVTLVTERGKQAFDFIRKETTVKEHDWTDFLPYQSWNVDYQIDKKIRNHLFAMLPDKSLKEIQDYYFAHQSFSQFIKRYIKKIIFLFSPRFINRVKKMYHQIHVF</sequence>
<dbReference type="Pfam" id="PF04432">
    <property type="entry name" value="FrhB_FdhB_C"/>
    <property type="match status" value="1"/>
</dbReference>
<organism evidence="5 8">
    <name type="scientific">Bacteroides uniformis</name>
    <dbReference type="NCBI Taxonomy" id="820"/>
    <lineage>
        <taxon>Bacteria</taxon>
        <taxon>Pseudomonadati</taxon>
        <taxon>Bacteroidota</taxon>
        <taxon>Bacteroidia</taxon>
        <taxon>Bacteroidales</taxon>
        <taxon>Bacteroidaceae</taxon>
        <taxon>Bacteroides</taxon>
    </lineage>
</organism>
<keyword evidence="2" id="KW-0408">Iron</keyword>
<keyword evidence="3" id="KW-0411">Iron-sulfur</keyword>
<reference evidence="9 10" key="2">
    <citation type="submission" date="2018-08" db="EMBL/GenBank/DDBJ databases">
        <title>A genome reference for cultivated species of the human gut microbiota.</title>
        <authorList>
            <person name="Zou Y."/>
            <person name="Xue W."/>
            <person name="Luo G."/>
        </authorList>
    </citation>
    <scope>NUCLEOTIDE SEQUENCE [LARGE SCALE GENOMIC DNA]</scope>
    <source>
        <strain evidence="7 10">AF17-20</strain>
        <strain evidence="6 9">TF08-13</strain>
    </source>
</reference>